<feature type="domain" description="Histidine kinase" evidence="5">
    <location>
        <begin position="161"/>
        <end position="372"/>
    </location>
</feature>
<organism evidence="7 8">
    <name type="scientific">Piscinibacter gummiphilus</name>
    <dbReference type="NCBI Taxonomy" id="946333"/>
    <lineage>
        <taxon>Bacteria</taxon>
        <taxon>Pseudomonadati</taxon>
        <taxon>Pseudomonadota</taxon>
        <taxon>Betaproteobacteria</taxon>
        <taxon>Burkholderiales</taxon>
        <taxon>Sphaerotilaceae</taxon>
        <taxon>Piscinibacter</taxon>
    </lineage>
</organism>
<dbReference type="Pfam" id="PF00072">
    <property type="entry name" value="Response_reg"/>
    <property type="match status" value="1"/>
</dbReference>
<dbReference type="InterPro" id="IPR005467">
    <property type="entry name" value="His_kinase_dom"/>
</dbReference>
<keyword evidence="3 4" id="KW-0597">Phosphoprotein</keyword>
<dbReference type="CDD" id="cd00082">
    <property type="entry name" value="HisKA"/>
    <property type="match status" value="1"/>
</dbReference>
<dbReference type="Pfam" id="PF02518">
    <property type="entry name" value="HATPase_c"/>
    <property type="match status" value="1"/>
</dbReference>
<dbReference type="SUPFAM" id="SSF47384">
    <property type="entry name" value="Homodimeric domain of signal transducing histidine kinase"/>
    <property type="match status" value="1"/>
</dbReference>
<dbReference type="CDD" id="cd00075">
    <property type="entry name" value="HATPase"/>
    <property type="match status" value="1"/>
</dbReference>
<dbReference type="RefSeq" id="WP_316698473.1">
    <property type="nucleotide sequence ID" value="NZ_CP136336.1"/>
</dbReference>
<keyword evidence="7" id="KW-0418">Kinase</keyword>
<dbReference type="InterPro" id="IPR001789">
    <property type="entry name" value="Sig_transdc_resp-reg_receiver"/>
</dbReference>
<dbReference type="Gene3D" id="3.30.565.10">
    <property type="entry name" value="Histidine kinase-like ATPase, C-terminal domain"/>
    <property type="match status" value="1"/>
</dbReference>
<dbReference type="InterPro" id="IPR003594">
    <property type="entry name" value="HATPase_dom"/>
</dbReference>
<dbReference type="Gene3D" id="3.40.50.2300">
    <property type="match status" value="1"/>
</dbReference>
<sequence length="372" mass="41372">MNLDNRHPAPRPKVKCLLVDDLAENLHALSALLADDEVELLQARSGTEALEILLVHDVALALIDVQMPEMDGFQLAEMMRGVQRTRDVPIIFVTAGSSDRHRQFQGYESGAVDFLFKPIEPHILKSKAEVFFQLWRQKQQLAWELQERTNSLRIQEMFTAVLSHDLRGPLSAIQLSAKILEKRSDEDAQTIGGRIARSAKWMGRMIEDLLDVTRVRQGHGIPITRTPVDLASVVQGVVQERLVLSPDRHVNVEAEGDLHGSWDGDRLVQVASNLIGNALRHGTGDTVTVKLDGRHADRVVMSVLNDGHIPAELLPSIFDPFRRGQRQSARTEGLGLGLYIVQQVVQAHGGSIQVSSEPGQPTRFDVRLPRAI</sequence>
<dbReference type="EMBL" id="CP136336">
    <property type="protein sequence ID" value="WOB06141.1"/>
    <property type="molecule type" value="Genomic_DNA"/>
</dbReference>
<dbReference type="SMART" id="SM00387">
    <property type="entry name" value="HATPase_c"/>
    <property type="match status" value="1"/>
</dbReference>
<dbReference type="InterPro" id="IPR003661">
    <property type="entry name" value="HisK_dim/P_dom"/>
</dbReference>
<dbReference type="SMART" id="SM00388">
    <property type="entry name" value="HisKA"/>
    <property type="match status" value="1"/>
</dbReference>
<dbReference type="InterPro" id="IPR036890">
    <property type="entry name" value="HATPase_C_sf"/>
</dbReference>
<reference evidence="7 8" key="1">
    <citation type="submission" date="2023-10" db="EMBL/GenBank/DDBJ databases">
        <title>Bacteria for the degradation of biodegradable plastic PBAT(Polybutylene adipate terephthalate).</title>
        <authorList>
            <person name="Weon H.-Y."/>
            <person name="Yeon J."/>
        </authorList>
    </citation>
    <scope>NUCLEOTIDE SEQUENCE [LARGE SCALE GENOMIC DNA]</scope>
    <source>
        <strain evidence="7 8">SBD 7-3</strain>
    </source>
</reference>
<dbReference type="SMART" id="SM00448">
    <property type="entry name" value="REC"/>
    <property type="match status" value="1"/>
</dbReference>
<dbReference type="SUPFAM" id="SSF52172">
    <property type="entry name" value="CheY-like"/>
    <property type="match status" value="1"/>
</dbReference>
<gene>
    <name evidence="7" type="ORF">RXV79_14530</name>
</gene>
<dbReference type="Proteomes" id="UP001303946">
    <property type="component" value="Chromosome"/>
</dbReference>
<dbReference type="GO" id="GO:0016301">
    <property type="term" value="F:kinase activity"/>
    <property type="evidence" value="ECO:0007669"/>
    <property type="project" value="UniProtKB-KW"/>
</dbReference>
<name>A0ABZ0CNP7_9BURK</name>
<evidence type="ECO:0000313" key="7">
    <source>
        <dbReference type="EMBL" id="WOB06141.1"/>
    </source>
</evidence>
<feature type="modified residue" description="4-aspartylphosphate" evidence="4">
    <location>
        <position position="64"/>
    </location>
</feature>
<dbReference type="PANTHER" id="PTHR43547">
    <property type="entry name" value="TWO-COMPONENT HISTIDINE KINASE"/>
    <property type="match status" value="1"/>
</dbReference>
<dbReference type="PANTHER" id="PTHR43547:SF2">
    <property type="entry name" value="HYBRID SIGNAL TRANSDUCTION HISTIDINE KINASE C"/>
    <property type="match status" value="1"/>
</dbReference>
<dbReference type="PRINTS" id="PR00344">
    <property type="entry name" value="BCTRLSENSOR"/>
</dbReference>
<evidence type="ECO:0000256" key="2">
    <source>
        <dbReference type="ARBA" id="ARBA00012438"/>
    </source>
</evidence>
<dbReference type="InterPro" id="IPR036097">
    <property type="entry name" value="HisK_dim/P_sf"/>
</dbReference>
<dbReference type="InterPro" id="IPR011006">
    <property type="entry name" value="CheY-like_superfamily"/>
</dbReference>
<evidence type="ECO:0000259" key="6">
    <source>
        <dbReference type="PROSITE" id="PS50110"/>
    </source>
</evidence>
<dbReference type="Pfam" id="PF00512">
    <property type="entry name" value="HisKA"/>
    <property type="match status" value="1"/>
</dbReference>
<dbReference type="PROSITE" id="PS50109">
    <property type="entry name" value="HIS_KIN"/>
    <property type="match status" value="1"/>
</dbReference>
<dbReference type="PROSITE" id="PS50110">
    <property type="entry name" value="RESPONSE_REGULATORY"/>
    <property type="match status" value="1"/>
</dbReference>
<comment type="catalytic activity">
    <reaction evidence="1">
        <text>ATP + protein L-histidine = ADP + protein N-phospho-L-histidine.</text>
        <dbReference type="EC" id="2.7.13.3"/>
    </reaction>
</comment>
<dbReference type="Gene3D" id="1.10.287.130">
    <property type="match status" value="1"/>
</dbReference>
<evidence type="ECO:0000313" key="8">
    <source>
        <dbReference type="Proteomes" id="UP001303946"/>
    </source>
</evidence>
<feature type="domain" description="Response regulatory" evidence="6">
    <location>
        <begin position="15"/>
        <end position="132"/>
    </location>
</feature>
<keyword evidence="7" id="KW-0808">Transferase</keyword>
<dbReference type="EC" id="2.7.13.3" evidence="2"/>
<accession>A0ABZ0CNP7</accession>
<dbReference type="SUPFAM" id="SSF55874">
    <property type="entry name" value="ATPase domain of HSP90 chaperone/DNA topoisomerase II/histidine kinase"/>
    <property type="match status" value="1"/>
</dbReference>
<dbReference type="InterPro" id="IPR004358">
    <property type="entry name" value="Sig_transdc_His_kin-like_C"/>
</dbReference>
<evidence type="ECO:0000259" key="5">
    <source>
        <dbReference type="PROSITE" id="PS50109"/>
    </source>
</evidence>
<keyword evidence="8" id="KW-1185">Reference proteome</keyword>
<evidence type="ECO:0000256" key="3">
    <source>
        <dbReference type="ARBA" id="ARBA00022553"/>
    </source>
</evidence>
<proteinExistence type="predicted"/>
<evidence type="ECO:0000256" key="1">
    <source>
        <dbReference type="ARBA" id="ARBA00000085"/>
    </source>
</evidence>
<protein>
    <recommendedName>
        <fullName evidence="2">histidine kinase</fullName>
        <ecNumber evidence="2">2.7.13.3</ecNumber>
    </recommendedName>
</protein>
<evidence type="ECO:0000256" key="4">
    <source>
        <dbReference type="PROSITE-ProRule" id="PRU00169"/>
    </source>
</evidence>